<dbReference type="SUPFAM" id="SSF51735">
    <property type="entry name" value="NAD(P)-binding Rossmann-fold domains"/>
    <property type="match status" value="1"/>
</dbReference>
<organism evidence="3 4">
    <name type="scientific">Aromia moschata</name>
    <dbReference type="NCBI Taxonomy" id="1265417"/>
    <lineage>
        <taxon>Eukaryota</taxon>
        <taxon>Metazoa</taxon>
        <taxon>Ecdysozoa</taxon>
        <taxon>Arthropoda</taxon>
        <taxon>Hexapoda</taxon>
        <taxon>Insecta</taxon>
        <taxon>Pterygota</taxon>
        <taxon>Neoptera</taxon>
        <taxon>Endopterygota</taxon>
        <taxon>Coleoptera</taxon>
        <taxon>Polyphaga</taxon>
        <taxon>Cucujiformia</taxon>
        <taxon>Chrysomeloidea</taxon>
        <taxon>Cerambycidae</taxon>
        <taxon>Cerambycinae</taxon>
        <taxon>Callichromatini</taxon>
        <taxon>Aromia</taxon>
    </lineage>
</organism>
<dbReference type="InterPro" id="IPR020904">
    <property type="entry name" value="Sc_DH/Rdtase_CS"/>
</dbReference>
<keyword evidence="4" id="KW-1185">Reference proteome</keyword>
<proteinExistence type="inferred from homology"/>
<dbReference type="PROSITE" id="PS00061">
    <property type="entry name" value="ADH_SHORT"/>
    <property type="match status" value="1"/>
</dbReference>
<accession>A0AAV8Z8N3</accession>
<reference evidence="3" key="1">
    <citation type="journal article" date="2023" name="Insect Mol. Biol.">
        <title>Genome sequencing provides insights into the evolution of gene families encoding plant cell wall-degrading enzymes in longhorned beetles.</title>
        <authorList>
            <person name="Shin N.R."/>
            <person name="Okamura Y."/>
            <person name="Kirsch R."/>
            <person name="Pauchet Y."/>
        </authorList>
    </citation>
    <scope>NUCLEOTIDE SEQUENCE</scope>
    <source>
        <strain evidence="3">AMC_N1</strain>
    </source>
</reference>
<dbReference type="GO" id="GO:0016616">
    <property type="term" value="F:oxidoreductase activity, acting on the CH-OH group of donors, NAD or NADP as acceptor"/>
    <property type="evidence" value="ECO:0007669"/>
    <property type="project" value="TreeGrafter"/>
</dbReference>
<dbReference type="PANTHER" id="PTHR44229:SF8">
    <property type="entry name" value="ALCOHOL DEHYDROGENASE-RELATED"/>
    <property type="match status" value="1"/>
</dbReference>
<evidence type="ECO:0000256" key="2">
    <source>
        <dbReference type="ARBA" id="ARBA00023002"/>
    </source>
</evidence>
<comment type="caution">
    <text evidence="3">The sequence shown here is derived from an EMBL/GenBank/DDBJ whole genome shotgun (WGS) entry which is preliminary data.</text>
</comment>
<dbReference type="AlphaFoldDB" id="A0AAV8Z8N3"/>
<dbReference type="InterPro" id="IPR002347">
    <property type="entry name" value="SDR_fam"/>
</dbReference>
<comment type="similarity">
    <text evidence="1">Belongs to the short-chain dehydrogenases/reductases (SDR) family.</text>
</comment>
<dbReference type="EMBL" id="JAPWTK010000012">
    <property type="protein sequence ID" value="KAJ8959641.1"/>
    <property type="molecule type" value="Genomic_DNA"/>
</dbReference>
<dbReference type="PRINTS" id="PR01167">
    <property type="entry name" value="INSADHFAMILY"/>
</dbReference>
<evidence type="ECO:0008006" key="5">
    <source>
        <dbReference type="Google" id="ProtNLM"/>
    </source>
</evidence>
<sequence length="101" mass="10960">MINGVIHGMLLGMENYLQNHRQGSEAVIVNISSVTGITAVSCLPIYAGTKAAVLGMTRSWGTPEHYDRTRVRVIGICPGVTDTPLINDMSCRNLGRLTKVF</sequence>
<dbReference type="Proteomes" id="UP001162162">
    <property type="component" value="Unassembled WGS sequence"/>
</dbReference>
<gene>
    <name evidence="3" type="ORF">NQ318_021828</name>
</gene>
<evidence type="ECO:0000313" key="3">
    <source>
        <dbReference type="EMBL" id="KAJ8959641.1"/>
    </source>
</evidence>
<dbReference type="Pfam" id="PF00106">
    <property type="entry name" value="adh_short"/>
    <property type="match status" value="1"/>
</dbReference>
<dbReference type="Gene3D" id="3.40.50.720">
    <property type="entry name" value="NAD(P)-binding Rossmann-like Domain"/>
    <property type="match status" value="1"/>
</dbReference>
<name>A0AAV8Z8N3_9CUCU</name>
<dbReference type="PANTHER" id="PTHR44229">
    <property type="entry name" value="15-HYDROXYPROSTAGLANDIN DEHYDROGENASE [NAD(+)]"/>
    <property type="match status" value="1"/>
</dbReference>
<keyword evidence="2" id="KW-0560">Oxidoreductase</keyword>
<dbReference type="InterPro" id="IPR036291">
    <property type="entry name" value="NAD(P)-bd_dom_sf"/>
</dbReference>
<protein>
    <recommendedName>
        <fullName evidence="5">Alcohol dehydrogenase</fullName>
    </recommendedName>
</protein>
<evidence type="ECO:0000256" key="1">
    <source>
        <dbReference type="ARBA" id="ARBA00006484"/>
    </source>
</evidence>
<evidence type="ECO:0000313" key="4">
    <source>
        <dbReference type="Proteomes" id="UP001162162"/>
    </source>
</evidence>
<dbReference type="GO" id="GO:0005737">
    <property type="term" value="C:cytoplasm"/>
    <property type="evidence" value="ECO:0007669"/>
    <property type="project" value="TreeGrafter"/>
</dbReference>